<keyword evidence="2" id="KW-0969">Cilium</keyword>
<sequence length="68" mass="7572">MIKLTALNGSDFYLNIDLIYKVEPLADSLITLTDGKTLRVKETADEIVQKIVAYKRQIFAGVLEGDAK</sequence>
<protein>
    <submittedName>
        <fullName evidence="2">Flagellar protein FlbD</fullName>
    </submittedName>
</protein>
<dbReference type="Pfam" id="PF06289">
    <property type="entry name" value="FlbD"/>
    <property type="match status" value="1"/>
</dbReference>
<dbReference type="RefSeq" id="WP_031574191.1">
    <property type="nucleotide sequence ID" value="NZ_FNDZ01000001.1"/>
</dbReference>
<evidence type="ECO:0000313" key="3">
    <source>
        <dbReference type="Proteomes" id="UP000181899"/>
    </source>
</evidence>
<dbReference type="PANTHER" id="PTHR39185">
    <property type="entry name" value="SWARMING MOTILITY PROTEIN SWRD"/>
    <property type="match status" value="1"/>
</dbReference>
<keyword evidence="2" id="KW-0282">Flagellum</keyword>
<proteinExistence type="predicted"/>
<dbReference type="InterPro" id="IPR009384">
    <property type="entry name" value="SwrD-like"/>
</dbReference>
<accession>A0A1I5C8N9</accession>
<dbReference type="EMBL" id="FOVK01000006">
    <property type="protein sequence ID" value="SFN83405.1"/>
    <property type="molecule type" value="Genomic_DNA"/>
</dbReference>
<name>A0A1I5C8N9_9CLOT</name>
<evidence type="ECO:0000313" key="4">
    <source>
        <dbReference type="Proteomes" id="UP000183255"/>
    </source>
</evidence>
<dbReference type="Proteomes" id="UP000181899">
    <property type="component" value="Unassembled WGS sequence"/>
</dbReference>
<keyword evidence="2" id="KW-0966">Cell projection</keyword>
<keyword evidence="3" id="KW-1185">Reference proteome</keyword>
<dbReference type="AlphaFoldDB" id="A0A1I5C8N9"/>
<dbReference type="STRING" id="398199.SAMN05421804_101718"/>
<reference evidence="3 4" key="1">
    <citation type="submission" date="2016-10" db="EMBL/GenBank/DDBJ databases">
        <authorList>
            <person name="de Groot N.N."/>
        </authorList>
    </citation>
    <scope>NUCLEOTIDE SEQUENCE [LARGE SCALE GENOMIC DNA]</scope>
    <source>
        <strain evidence="1 4">CGMCC 1.5058</strain>
        <strain evidence="2 3">ML2</strain>
    </source>
</reference>
<dbReference type="EMBL" id="FNDZ01000001">
    <property type="protein sequence ID" value="SDI11604.1"/>
    <property type="molecule type" value="Genomic_DNA"/>
</dbReference>
<gene>
    <name evidence="2" type="ORF">SAMN04488695_10627</name>
    <name evidence="1" type="ORF">SAMN05421804_101718</name>
</gene>
<evidence type="ECO:0000313" key="2">
    <source>
        <dbReference type="EMBL" id="SFN83405.1"/>
    </source>
</evidence>
<evidence type="ECO:0000313" key="1">
    <source>
        <dbReference type="EMBL" id="SDI11604.1"/>
    </source>
</evidence>
<dbReference type="Proteomes" id="UP000183255">
    <property type="component" value="Unassembled WGS sequence"/>
</dbReference>
<dbReference type="eggNOG" id="COG1582">
    <property type="taxonomic scope" value="Bacteria"/>
</dbReference>
<organism evidence="2 3">
    <name type="scientific">Proteiniclasticum ruminis</name>
    <dbReference type="NCBI Taxonomy" id="398199"/>
    <lineage>
        <taxon>Bacteria</taxon>
        <taxon>Bacillati</taxon>
        <taxon>Bacillota</taxon>
        <taxon>Clostridia</taxon>
        <taxon>Eubacteriales</taxon>
        <taxon>Clostridiaceae</taxon>
        <taxon>Proteiniclasticum</taxon>
    </lineage>
</organism>
<dbReference type="PANTHER" id="PTHR39185:SF1">
    <property type="entry name" value="SWARMING MOTILITY PROTEIN SWRD"/>
    <property type="match status" value="1"/>
</dbReference>
<dbReference type="OrthoDB" id="9799862at2"/>